<accession>A0A7M7T7Q6</accession>
<organism evidence="2 3">
    <name type="scientific">Nasonia vitripennis</name>
    <name type="common">Parasitic wasp</name>
    <dbReference type="NCBI Taxonomy" id="7425"/>
    <lineage>
        <taxon>Eukaryota</taxon>
        <taxon>Metazoa</taxon>
        <taxon>Ecdysozoa</taxon>
        <taxon>Arthropoda</taxon>
        <taxon>Hexapoda</taxon>
        <taxon>Insecta</taxon>
        <taxon>Pterygota</taxon>
        <taxon>Neoptera</taxon>
        <taxon>Endopterygota</taxon>
        <taxon>Hymenoptera</taxon>
        <taxon>Apocrita</taxon>
        <taxon>Proctotrupomorpha</taxon>
        <taxon>Chalcidoidea</taxon>
        <taxon>Pteromalidae</taxon>
        <taxon>Pteromalinae</taxon>
        <taxon>Nasonia</taxon>
    </lineage>
</organism>
<dbReference type="Proteomes" id="UP000002358">
    <property type="component" value="Chromosome 2"/>
</dbReference>
<dbReference type="InParanoid" id="A0A7M7T7Q6"/>
<sequence length="820" mass="93310">MGSGKIFVLFAVRKGTSVGHVRNKHFMTNVLRTSAEGLSRHSRSDAHNIANFDVDDAARGIRIHHEDWPFIAGNVNANLERSDFLAVNRIARLLFYSAVHGIQNTRTQQLGDAAERLLSGRLQINLRSPHILRLTVDVSVNIDSPDRKALLVDVSRIKEELICDEIKKPIVIATYAKYNVQGLSRFTCHSAFEFEKPCITYVQVYNPNAHLIKVKRMGRLISYIISGGYSQTFCRKFKKLNRLYRDARGQLADMRAFIEKLKEGVDLRVEEQWAATPFEELRAKLDSLGDLNFCTERLISQQRIVALNVEWPDYVQESVGRHLSVLEEAFQSVANDQLSLTCRQVVRFHEAETCLKVFIDPQLYENYDYGYSVKLRNCGNIKTAVICREVFVPVDLASVVDDSDGLVGVVDEEQPRYWYVQRHQRHSQRRPRPPRSTRNYGRPLPPLRRLSNLPGIRGISKFAKYYVSLGKKAAHGTKEIVQTLQILLKCFEDDLEASPVRTEEEKKLQFLFKLLGALGRRFHAVPNSDVSVPKPLLAFRENTVNAFFVNAKERGAMCRRRIDEHCAAADVLNAILQPSTMVGALTAQAAKIPSSRRNQSFVRLLKTWIKDNVEVFPLALLTKKGGHQHYMWQRVVQPGQLVSQPVIQETRVLKRMRNLKQGASYFSRCAGIVQFRRDLPLSLEQKMDVRQPQIRVEHLGHHRVPFIKDAVITIMTAYMINDLRRLAAEPPTTTDDEIAQAVRLMGPCWPGALGGFRAFPRASSALSTPRRPSRKQTSKLRYVDSWLTTATRAQGSIVKDGYLLKRYSARSWSRRAASVG</sequence>
<keyword evidence="3" id="KW-1185">Reference proteome</keyword>
<proteinExistence type="predicted"/>
<reference evidence="2" key="1">
    <citation type="submission" date="2021-01" db="UniProtKB">
        <authorList>
            <consortium name="EnsemblMetazoa"/>
        </authorList>
    </citation>
    <scope>IDENTIFICATION</scope>
</reference>
<evidence type="ECO:0000256" key="1">
    <source>
        <dbReference type="SAM" id="MobiDB-lite"/>
    </source>
</evidence>
<dbReference type="KEGG" id="nvi:116416388"/>
<dbReference type="AlphaFoldDB" id="A0A7M7T7Q6"/>
<feature type="compositionally biased region" description="Basic residues" evidence="1">
    <location>
        <begin position="422"/>
        <end position="435"/>
    </location>
</feature>
<dbReference type="RefSeq" id="XP_031780611.1">
    <property type="nucleotide sequence ID" value="XM_031924751.1"/>
</dbReference>
<evidence type="ECO:0000313" key="2">
    <source>
        <dbReference type="EnsemblMetazoa" id="XP_031780611"/>
    </source>
</evidence>
<name>A0A7M7T7Q6_NASVI</name>
<dbReference type="GeneID" id="116416388"/>
<dbReference type="EnsemblMetazoa" id="XM_031924751">
    <property type="protein sequence ID" value="XP_031780611"/>
    <property type="gene ID" value="LOC116416388"/>
</dbReference>
<evidence type="ECO:0000313" key="3">
    <source>
        <dbReference type="Proteomes" id="UP000002358"/>
    </source>
</evidence>
<protein>
    <submittedName>
        <fullName evidence="2">Uncharacterized protein</fullName>
    </submittedName>
</protein>
<feature type="region of interest" description="Disordered" evidence="1">
    <location>
        <begin position="421"/>
        <end position="444"/>
    </location>
</feature>